<reference evidence="3" key="1">
    <citation type="journal article" date="2019" name="Int. J. Syst. Evol. Microbiol.">
        <title>The Global Catalogue of Microorganisms (GCM) 10K type strain sequencing project: providing services to taxonomists for standard genome sequencing and annotation.</title>
        <authorList>
            <consortium name="The Broad Institute Genomics Platform"/>
            <consortium name="The Broad Institute Genome Sequencing Center for Infectious Disease"/>
            <person name="Wu L."/>
            <person name="Ma J."/>
        </authorList>
    </citation>
    <scope>NUCLEOTIDE SEQUENCE [LARGE SCALE GENOMIC DNA]</scope>
    <source>
        <strain evidence="3">CGMCC 1.18437</strain>
    </source>
</reference>
<comment type="caution">
    <text evidence="2">The sequence shown here is derived from an EMBL/GenBank/DDBJ whole genome shotgun (WGS) entry which is preliminary data.</text>
</comment>
<dbReference type="Proteomes" id="UP000619376">
    <property type="component" value="Unassembled WGS sequence"/>
</dbReference>
<evidence type="ECO:0000313" key="3">
    <source>
        <dbReference type="Proteomes" id="UP000619376"/>
    </source>
</evidence>
<dbReference type="Gene3D" id="3.40.50.1820">
    <property type="entry name" value="alpha/beta hydrolase"/>
    <property type="match status" value="1"/>
</dbReference>
<dbReference type="InterPro" id="IPR029058">
    <property type="entry name" value="AB_hydrolase_fold"/>
</dbReference>
<protein>
    <submittedName>
        <fullName evidence="2">Carboxymethylenebutenolidase-like protein</fullName>
    </submittedName>
</protein>
<feature type="domain" description="Alpha/beta hydrolase fold-5" evidence="1">
    <location>
        <begin position="101"/>
        <end position="261"/>
    </location>
</feature>
<accession>A0ABQ3JJI1</accession>
<sequence length="281" mass="29479">MVWPFPHVLGGRLRHPEGMTTLRPVRQRLSARVRAWITAVLALLSGYVIATARQAAVRPPLVLGQDAVPPSGQDSSQVTLETSGGQVIDIRPSSGEATTLLILYPGGLVRPQAYEWIGRALTMHGVQTVIPVFPLDLAVTGINRAGGLIAQYGQGKRVVIAGHSLGGAMAAQYAAGHTDQLAGMILMAAYPAGNVTLKGKTLPTLSLLAEKDGVADPQEVRGGLDRLPDDTTLTVIPGAVHAFFGRYGPQKGDGVPTVTHGQAETSILAAITAFLDKLPAR</sequence>
<dbReference type="EMBL" id="BNAJ01000001">
    <property type="protein sequence ID" value="GHF30027.1"/>
    <property type="molecule type" value="Genomic_DNA"/>
</dbReference>
<evidence type="ECO:0000313" key="2">
    <source>
        <dbReference type="EMBL" id="GHF30027.1"/>
    </source>
</evidence>
<dbReference type="Pfam" id="PF12695">
    <property type="entry name" value="Abhydrolase_5"/>
    <property type="match status" value="1"/>
</dbReference>
<dbReference type="SUPFAM" id="SSF53474">
    <property type="entry name" value="alpha/beta-Hydrolases"/>
    <property type="match status" value="1"/>
</dbReference>
<organism evidence="2 3">
    <name type="scientific">Deinococcus metalli</name>
    <dbReference type="NCBI Taxonomy" id="1141878"/>
    <lineage>
        <taxon>Bacteria</taxon>
        <taxon>Thermotogati</taxon>
        <taxon>Deinococcota</taxon>
        <taxon>Deinococci</taxon>
        <taxon>Deinococcales</taxon>
        <taxon>Deinococcaceae</taxon>
        <taxon>Deinococcus</taxon>
    </lineage>
</organism>
<evidence type="ECO:0000259" key="1">
    <source>
        <dbReference type="Pfam" id="PF12695"/>
    </source>
</evidence>
<dbReference type="InterPro" id="IPR029059">
    <property type="entry name" value="AB_hydrolase_5"/>
</dbReference>
<name>A0ABQ3JJI1_9DEIO</name>
<proteinExistence type="predicted"/>
<keyword evidence="3" id="KW-1185">Reference proteome</keyword>
<gene>
    <name evidence="2" type="ORF">GCM10017781_02600</name>
</gene>